<name>B0EDG3_ENTDS</name>
<dbReference type="eggNOG" id="ENOG502RHHJ">
    <property type="taxonomic scope" value="Eukaryota"/>
</dbReference>
<reference evidence="2" key="1">
    <citation type="submission" date="2007-12" db="EMBL/GenBank/DDBJ databases">
        <title>Annotation of Entamoeba dispar SAW760.</title>
        <authorList>
            <person name="Lorenzi H."/>
            <person name="Inman J."/>
            <person name="Schobel S."/>
            <person name="Amedeo P."/>
            <person name="Caler E."/>
        </authorList>
    </citation>
    <scope>NUCLEOTIDE SEQUENCE [LARGE SCALE GENOMIC DNA]</scope>
    <source>
        <strain evidence="2">ATCC PRA-260 / SAW760</strain>
    </source>
</reference>
<organism evidence="2">
    <name type="scientific">Entamoeba dispar (strain ATCC PRA-260 / SAW760)</name>
    <dbReference type="NCBI Taxonomy" id="370354"/>
    <lineage>
        <taxon>Eukaryota</taxon>
        <taxon>Amoebozoa</taxon>
        <taxon>Evosea</taxon>
        <taxon>Archamoebae</taxon>
        <taxon>Mastigamoebida</taxon>
        <taxon>Entamoebidae</taxon>
        <taxon>Entamoeba</taxon>
    </lineage>
</organism>
<dbReference type="KEGG" id="edi:EDI_093710"/>
<proteinExistence type="predicted"/>
<dbReference type="Proteomes" id="UP000008076">
    <property type="component" value="Unassembled WGS sequence"/>
</dbReference>
<gene>
    <name evidence="1" type="ORF">EDI_093710</name>
</gene>
<dbReference type="RefSeq" id="XP_001736326.1">
    <property type="nucleotide sequence ID" value="XM_001736274.1"/>
</dbReference>
<keyword evidence="2" id="KW-1185">Reference proteome</keyword>
<protein>
    <submittedName>
        <fullName evidence="1">Uncharacterized protein</fullName>
    </submittedName>
</protein>
<dbReference type="GeneID" id="5881321"/>
<accession>B0EDG3</accession>
<dbReference type="EMBL" id="DS548800">
    <property type="protein sequence ID" value="EDR27580.1"/>
    <property type="molecule type" value="Genomic_DNA"/>
</dbReference>
<evidence type="ECO:0000313" key="2">
    <source>
        <dbReference type="Proteomes" id="UP000008076"/>
    </source>
</evidence>
<sequence>MQQLLTFENERKCIDVKRCVAKVSQSSSDVVSGSQDLIKSDYQKLINFAKEKENEMKEKKLKNTCLPQRRIVKLTQSNLKLKNLMGVTRSMLNHRIDLWKQEANKDAFIPYPFVM</sequence>
<evidence type="ECO:0000313" key="1">
    <source>
        <dbReference type="EMBL" id="EDR27580.1"/>
    </source>
</evidence>
<dbReference type="OMA" id="KNTCLPQ"/>
<dbReference type="AlphaFoldDB" id="B0EDG3"/>
<dbReference type="VEuPathDB" id="AmoebaDB:EDI_093710"/>
<dbReference type="OrthoDB" id="30075at2759"/>